<feature type="region of interest" description="Disordered" evidence="11">
    <location>
        <begin position="269"/>
        <end position="320"/>
    </location>
</feature>
<dbReference type="GO" id="GO:0006508">
    <property type="term" value="P:proteolysis"/>
    <property type="evidence" value="ECO:0007669"/>
    <property type="project" value="UniProtKB-KW"/>
</dbReference>
<evidence type="ECO:0000259" key="13">
    <source>
        <dbReference type="Pfam" id="PF01435"/>
    </source>
</evidence>
<proteinExistence type="inferred from homology"/>
<dbReference type="RefSeq" id="WP_149783971.1">
    <property type="nucleotide sequence ID" value="NZ_BAAADP010000003.1"/>
</dbReference>
<sequence>MARIAFRFATATVGLVLLAGYLAAALLVFEALRALWALRPGTAELVVLLAAATLGSAYLSYRFGTARLLAALEADPIPRAHAPELHRRLDALVARMDVDRPTLYVSDARAPNAFAVGGSGGGSLVIDRSLFRLLSPPELEGILAHELAHLETNDGLVAALVDGLARTVVGVVTLATLPALLALSGLAGGSAWIRGRPGDRSGVFARLHRLLAGGVVAAFVLATLLARTRSRRREFAADDRAAAVTGDPLALARALRRIDRASDPSWPFAPFSSHRDTGDPLERWLSTHPPTAERVERLRRRAEAGSARRGREGWTGVPVR</sequence>
<keyword evidence="5 10" id="KW-0378">Hydrolase</keyword>
<dbReference type="InterPro" id="IPR050083">
    <property type="entry name" value="HtpX_protease"/>
</dbReference>
<evidence type="ECO:0000256" key="6">
    <source>
        <dbReference type="ARBA" id="ARBA00022833"/>
    </source>
</evidence>
<protein>
    <submittedName>
        <fullName evidence="14">Heat shock protein HtpX</fullName>
    </submittedName>
</protein>
<feature type="domain" description="Peptidase M48" evidence="13">
    <location>
        <begin position="81"/>
        <end position="301"/>
    </location>
</feature>
<reference evidence="14 15" key="1">
    <citation type="submission" date="2016-10" db="EMBL/GenBank/DDBJ databases">
        <authorList>
            <person name="Varghese N."/>
            <person name="Submissions S."/>
        </authorList>
    </citation>
    <scope>NUCLEOTIDE SEQUENCE [LARGE SCALE GENOMIC DNA]</scope>
    <source>
        <strain evidence="14 15">CGMCC 1.6377</strain>
    </source>
</reference>
<evidence type="ECO:0000256" key="2">
    <source>
        <dbReference type="ARBA" id="ARBA00022670"/>
    </source>
</evidence>
<dbReference type="GO" id="GO:0004222">
    <property type="term" value="F:metalloendopeptidase activity"/>
    <property type="evidence" value="ECO:0007669"/>
    <property type="project" value="InterPro"/>
</dbReference>
<name>A0A1I3AEB6_9EURY</name>
<keyword evidence="1" id="KW-1003">Cell membrane</keyword>
<accession>A0A1I3AEB6</accession>
<evidence type="ECO:0000256" key="7">
    <source>
        <dbReference type="ARBA" id="ARBA00022989"/>
    </source>
</evidence>
<evidence type="ECO:0000313" key="14">
    <source>
        <dbReference type="EMBL" id="SFH48280.1"/>
    </source>
</evidence>
<feature type="compositionally biased region" description="Basic and acidic residues" evidence="11">
    <location>
        <begin position="273"/>
        <end position="282"/>
    </location>
</feature>
<keyword evidence="9 12" id="KW-0472">Membrane</keyword>
<comment type="cofactor">
    <cofactor evidence="10">
        <name>Zn(2+)</name>
        <dbReference type="ChEBI" id="CHEBI:29105"/>
    </cofactor>
    <text evidence="10">Binds 1 zinc ion per subunit.</text>
</comment>
<dbReference type="Gene3D" id="3.30.2010.10">
    <property type="entry name" value="Metalloproteases ('zincins'), catalytic domain"/>
    <property type="match status" value="1"/>
</dbReference>
<keyword evidence="6 10" id="KW-0862">Zinc</keyword>
<dbReference type="AlphaFoldDB" id="A0A1I3AEB6"/>
<feature type="transmembrane region" description="Helical" evidence="12">
    <location>
        <begin position="207"/>
        <end position="226"/>
    </location>
</feature>
<keyword evidence="2 10" id="KW-0645">Protease</keyword>
<keyword evidence="3 12" id="KW-0812">Transmembrane</keyword>
<feature type="transmembrane region" description="Helical" evidence="12">
    <location>
        <begin position="168"/>
        <end position="187"/>
    </location>
</feature>
<keyword evidence="7 12" id="KW-1133">Transmembrane helix</keyword>
<dbReference type="PANTHER" id="PTHR43221">
    <property type="entry name" value="PROTEASE HTPX"/>
    <property type="match status" value="1"/>
</dbReference>
<dbReference type="PANTHER" id="PTHR43221:SF2">
    <property type="entry name" value="PROTEASE HTPX HOMOLOG"/>
    <property type="match status" value="1"/>
</dbReference>
<evidence type="ECO:0000256" key="5">
    <source>
        <dbReference type="ARBA" id="ARBA00022801"/>
    </source>
</evidence>
<dbReference type="Pfam" id="PF01435">
    <property type="entry name" value="Peptidase_M48"/>
    <property type="match status" value="1"/>
</dbReference>
<evidence type="ECO:0000256" key="10">
    <source>
        <dbReference type="RuleBase" id="RU003983"/>
    </source>
</evidence>
<comment type="similarity">
    <text evidence="10">Belongs to the peptidase M48 family.</text>
</comment>
<keyword evidence="8 10" id="KW-0482">Metalloprotease</keyword>
<gene>
    <name evidence="14" type="ORF">SAMN04488066_105120</name>
</gene>
<evidence type="ECO:0000256" key="8">
    <source>
        <dbReference type="ARBA" id="ARBA00023049"/>
    </source>
</evidence>
<organism evidence="14 15">
    <name type="scientific">Halorubrum aquaticum</name>
    <dbReference type="NCBI Taxonomy" id="387340"/>
    <lineage>
        <taxon>Archaea</taxon>
        <taxon>Methanobacteriati</taxon>
        <taxon>Methanobacteriota</taxon>
        <taxon>Stenosarchaea group</taxon>
        <taxon>Halobacteria</taxon>
        <taxon>Halobacteriales</taxon>
        <taxon>Haloferacaceae</taxon>
        <taxon>Halorubrum</taxon>
    </lineage>
</organism>
<evidence type="ECO:0000256" key="3">
    <source>
        <dbReference type="ARBA" id="ARBA00022692"/>
    </source>
</evidence>
<dbReference type="Proteomes" id="UP000323537">
    <property type="component" value="Unassembled WGS sequence"/>
</dbReference>
<dbReference type="GO" id="GO:0046872">
    <property type="term" value="F:metal ion binding"/>
    <property type="evidence" value="ECO:0007669"/>
    <property type="project" value="UniProtKB-KW"/>
</dbReference>
<dbReference type="OrthoDB" id="186977at2157"/>
<evidence type="ECO:0000256" key="1">
    <source>
        <dbReference type="ARBA" id="ARBA00022475"/>
    </source>
</evidence>
<evidence type="ECO:0000256" key="11">
    <source>
        <dbReference type="SAM" id="MobiDB-lite"/>
    </source>
</evidence>
<keyword evidence="4" id="KW-0479">Metal-binding</keyword>
<evidence type="ECO:0000256" key="4">
    <source>
        <dbReference type="ARBA" id="ARBA00022723"/>
    </source>
</evidence>
<dbReference type="EMBL" id="FOPZ01000005">
    <property type="protein sequence ID" value="SFH48280.1"/>
    <property type="molecule type" value="Genomic_DNA"/>
</dbReference>
<evidence type="ECO:0000256" key="12">
    <source>
        <dbReference type="SAM" id="Phobius"/>
    </source>
</evidence>
<keyword evidence="15" id="KW-1185">Reference proteome</keyword>
<evidence type="ECO:0000313" key="15">
    <source>
        <dbReference type="Proteomes" id="UP000323537"/>
    </source>
</evidence>
<evidence type="ECO:0000256" key="9">
    <source>
        <dbReference type="ARBA" id="ARBA00023136"/>
    </source>
</evidence>
<dbReference type="InterPro" id="IPR001915">
    <property type="entry name" value="Peptidase_M48"/>
</dbReference>
<keyword evidence="14" id="KW-0346">Stress response</keyword>
<feature type="transmembrane region" description="Helical" evidence="12">
    <location>
        <begin position="40"/>
        <end position="61"/>
    </location>
</feature>